<keyword evidence="7" id="KW-0546">Nucleotide metabolism</keyword>
<name>A0ABQ4UFC1_9HYPH</name>
<reference evidence="15" key="1">
    <citation type="journal article" date="2021" name="Front. Microbiol.">
        <title>Comprehensive Comparative Genomics and Phenotyping of Methylobacterium Species.</title>
        <authorList>
            <person name="Alessa O."/>
            <person name="Ogura Y."/>
            <person name="Fujitani Y."/>
            <person name="Takami H."/>
            <person name="Hayashi T."/>
            <person name="Sahin N."/>
            <person name="Tani A."/>
        </authorList>
    </citation>
    <scope>NUCLEOTIDE SEQUENCE</scope>
    <source>
        <strain evidence="15">NBRC 15686</strain>
    </source>
</reference>
<evidence type="ECO:0000256" key="11">
    <source>
        <dbReference type="ARBA" id="ARBA00048304"/>
    </source>
</evidence>
<evidence type="ECO:0000256" key="7">
    <source>
        <dbReference type="ARBA" id="ARBA00023080"/>
    </source>
</evidence>
<dbReference type="Proteomes" id="UP001055039">
    <property type="component" value="Unassembled WGS sequence"/>
</dbReference>
<gene>
    <name evidence="15" type="primary">dncV</name>
    <name evidence="15" type="ORF">LNAOJCKE_3178</name>
</gene>
<dbReference type="InterPro" id="IPR048445">
    <property type="entry name" value="DncV-like_NTFase"/>
</dbReference>
<evidence type="ECO:0000256" key="8">
    <source>
        <dbReference type="ARBA" id="ARBA00023118"/>
    </source>
</evidence>
<proteinExistence type="predicted"/>
<feature type="domain" description="Cyclic GMP-AMP synthase DncV-like nucleotidyltransferase" evidence="13">
    <location>
        <begin position="57"/>
        <end position="147"/>
    </location>
</feature>
<comment type="catalytic activity">
    <reaction evidence="11">
        <text>GTP + ATP = 3',3'-cGAMP + 2 diphosphate</text>
        <dbReference type="Rhea" id="RHEA:35647"/>
        <dbReference type="ChEBI" id="CHEBI:30616"/>
        <dbReference type="ChEBI" id="CHEBI:33019"/>
        <dbReference type="ChEBI" id="CHEBI:37565"/>
        <dbReference type="ChEBI" id="CHEBI:71501"/>
    </reaction>
    <physiologicalReaction direction="left-to-right" evidence="11">
        <dbReference type="Rhea" id="RHEA:35648"/>
    </physiologicalReaction>
</comment>
<dbReference type="Pfam" id="PF21713">
    <property type="entry name" value="DncV_C"/>
    <property type="match status" value="1"/>
</dbReference>
<dbReference type="InterPro" id="IPR047805">
    <property type="entry name" value="GAMP_synthase"/>
</dbReference>
<evidence type="ECO:0000259" key="13">
    <source>
        <dbReference type="Pfam" id="PF21654"/>
    </source>
</evidence>
<keyword evidence="5" id="KW-0067">ATP-binding</keyword>
<feature type="region of interest" description="Disordered" evidence="12">
    <location>
        <begin position="279"/>
        <end position="302"/>
    </location>
</feature>
<keyword evidence="6" id="KW-0460">Magnesium</keyword>
<evidence type="ECO:0000256" key="4">
    <source>
        <dbReference type="ARBA" id="ARBA00022741"/>
    </source>
</evidence>
<accession>A0ABQ4UFC1</accession>
<evidence type="ECO:0000259" key="14">
    <source>
        <dbReference type="Pfam" id="PF21713"/>
    </source>
</evidence>
<dbReference type="NCBIfam" id="NF041078">
    <property type="entry name" value="cGAS"/>
    <property type="match status" value="1"/>
</dbReference>
<dbReference type="Pfam" id="PF21654">
    <property type="entry name" value="DncV-like_NTFase"/>
    <property type="match status" value="1"/>
</dbReference>
<keyword evidence="9" id="KW-0342">GTP-binding</keyword>
<keyword evidence="4" id="KW-0547">Nucleotide-binding</keyword>
<dbReference type="InterPro" id="IPR048446">
    <property type="entry name" value="DncV_C"/>
</dbReference>
<sequence length="375" mass="42548">MADVSKLLHTTTDSDNFLENLFADATLLREAKAKIRAHLRKEFGRAGRDRFGQEIRPRFFTQGSSSYRTLNDPAWPPGQQKDLDDGCYLPLSFVRGERPSRAAALFFEFVDAALGDLAEEEGWTLVRKPTCVRLEIADDAHVDVPLYAIPDREFLQLEDRATQQARKTATKVSPDHWEALPSDAVLLAHREEGWKESDPRKIHKWFIDAVDLYGECLRRDCRFLKAWRDHHHLDDLHLSSILLMACAWTAYEAMMATALPKREDERLLSVAERLPAMLRNDMPNPACKSENLNRMSPKERESAATKAEELRNRLKEAVGFCSDKRRAVDLMRLAFGERVPDRPDQVSLPVAAQASINAHPKKTVPAPVVGRSRSG</sequence>
<evidence type="ECO:0000256" key="9">
    <source>
        <dbReference type="ARBA" id="ARBA00023134"/>
    </source>
</evidence>
<evidence type="ECO:0000256" key="2">
    <source>
        <dbReference type="ARBA" id="ARBA00022695"/>
    </source>
</evidence>
<dbReference type="EMBL" id="BPRC01000011">
    <property type="protein sequence ID" value="GJE65964.1"/>
    <property type="molecule type" value="Genomic_DNA"/>
</dbReference>
<keyword evidence="2" id="KW-0548">Nucleotidyltransferase</keyword>
<keyword evidence="3" id="KW-0479">Metal-binding</keyword>
<evidence type="ECO:0000256" key="5">
    <source>
        <dbReference type="ARBA" id="ARBA00022840"/>
    </source>
</evidence>
<dbReference type="RefSeq" id="WP_238225472.1">
    <property type="nucleotide sequence ID" value="NZ_BAAADH010000007.1"/>
</dbReference>
<evidence type="ECO:0000313" key="15">
    <source>
        <dbReference type="EMBL" id="GJE65964.1"/>
    </source>
</evidence>
<evidence type="ECO:0000313" key="16">
    <source>
        <dbReference type="Proteomes" id="UP001055039"/>
    </source>
</evidence>
<evidence type="ECO:0000256" key="10">
    <source>
        <dbReference type="ARBA" id="ARBA00044145"/>
    </source>
</evidence>
<keyword evidence="16" id="KW-1185">Reference proteome</keyword>
<evidence type="ECO:0000256" key="1">
    <source>
        <dbReference type="ARBA" id="ARBA00022679"/>
    </source>
</evidence>
<feature type="domain" description="Cyclic GMP-AMP synthase C-terminal" evidence="14">
    <location>
        <begin position="214"/>
        <end position="341"/>
    </location>
</feature>
<evidence type="ECO:0000256" key="12">
    <source>
        <dbReference type="SAM" id="MobiDB-lite"/>
    </source>
</evidence>
<reference evidence="15" key="2">
    <citation type="submission" date="2021-08" db="EMBL/GenBank/DDBJ databases">
        <authorList>
            <person name="Tani A."/>
            <person name="Ola A."/>
            <person name="Ogura Y."/>
            <person name="Katsura K."/>
            <person name="Hayashi T."/>
        </authorList>
    </citation>
    <scope>NUCLEOTIDE SEQUENCE</scope>
    <source>
        <strain evidence="15">NBRC 15686</strain>
    </source>
</reference>
<comment type="caution">
    <text evidence="15">The sequence shown here is derived from an EMBL/GenBank/DDBJ whole genome shotgun (WGS) entry which is preliminary data.</text>
</comment>
<evidence type="ECO:0000256" key="6">
    <source>
        <dbReference type="ARBA" id="ARBA00022842"/>
    </source>
</evidence>
<keyword evidence="1" id="KW-0808">Transferase</keyword>
<keyword evidence="8" id="KW-0051">Antiviral defense</keyword>
<evidence type="ECO:0000256" key="3">
    <source>
        <dbReference type="ARBA" id="ARBA00022723"/>
    </source>
</evidence>
<protein>
    <recommendedName>
        <fullName evidence="10">Cyclic GMP-AMP synthase</fullName>
    </recommendedName>
</protein>
<organism evidence="15 16">
    <name type="scientific">Methylorubrum aminovorans</name>
    <dbReference type="NCBI Taxonomy" id="269069"/>
    <lineage>
        <taxon>Bacteria</taxon>
        <taxon>Pseudomonadati</taxon>
        <taxon>Pseudomonadota</taxon>
        <taxon>Alphaproteobacteria</taxon>
        <taxon>Hyphomicrobiales</taxon>
        <taxon>Methylobacteriaceae</taxon>
        <taxon>Methylorubrum</taxon>
    </lineage>
</organism>